<dbReference type="PANTHER" id="PTHR46268">
    <property type="entry name" value="STRESS RESPONSE PROTEIN NHAX"/>
    <property type="match status" value="1"/>
</dbReference>
<dbReference type="InterPro" id="IPR006016">
    <property type="entry name" value="UspA"/>
</dbReference>
<dbReference type="InterPro" id="IPR006015">
    <property type="entry name" value="Universal_stress_UspA"/>
</dbReference>
<keyword evidence="4" id="KW-1185">Reference proteome</keyword>
<dbReference type="EMBL" id="JACHEO010000004">
    <property type="protein sequence ID" value="MBB5347457.1"/>
    <property type="molecule type" value="Genomic_DNA"/>
</dbReference>
<sequence>MGKKISAILVPTDYSNCTGEAISWAVALAAPLSADLLLLHVIRRETADEMLSIPGMSWEMIVRQEEKALVEMFRTWMTEEGEISLLRETLVTVGEPVEKIVTTAFERQVDLIVIPTYGRKDSPEEGVSVSDRVVRMATCPVMTIQAACCEDPCF</sequence>
<protein>
    <submittedName>
        <fullName evidence="3">Universal stress protein A</fullName>
    </submittedName>
</protein>
<proteinExistence type="inferred from homology"/>
<evidence type="ECO:0000256" key="1">
    <source>
        <dbReference type="ARBA" id="ARBA00008791"/>
    </source>
</evidence>
<organism evidence="3 4">
    <name type="scientific">Desulfoprunum benzoelyticum</name>
    <dbReference type="NCBI Taxonomy" id="1506996"/>
    <lineage>
        <taxon>Bacteria</taxon>
        <taxon>Pseudomonadati</taxon>
        <taxon>Thermodesulfobacteriota</taxon>
        <taxon>Desulfobulbia</taxon>
        <taxon>Desulfobulbales</taxon>
        <taxon>Desulfobulbaceae</taxon>
        <taxon>Desulfoprunum</taxon>
    </lineage>
</organism>
<reference evidence="3 4" key="1">
    <citation type="submission" date="2020-08" db="EMBL/GenBank/DDBJ databases">
        <title>Genomic Encyclopedia of Type Strains, Phase IV (KMG-IV): sequencing the most valuable type-strain genomes for metagenomic binning, comparative biology and taxonomic classification.</title>
        <authorList>
            <person name="Goeker M."/>
        </authorList>
    </citation>
    <scope>NUCLEOTIDE SEQUENCE [LARGE SCALE GENOMIC DNA]</scope>
    <source>
        <strain evidence="3 4">DSM 28570</strain>
    </source>
</reference>
<dbReference type="PRINTS" id="PR01438">
    <property type="entry name" value="UNVRSLSTRESS"/>
</dbReference>
<dbReference type="RefSeq" id="WP_183349239.1">
    <property type="nucleotide sequence ID" value="NZ_JACHEO010000004.1"/>
</dbReference>
<dbReference type="CDD" id="cd00293">
    <property type="entry name" value="USP-like"/>
    <property type="match status" value="1"/>
</dbReference>
<feature type="domain" description="UspA" evidence="2">
    <location>
        <begin position="7"/>
        <end position="144"/>
    </location>
</feature>
<dbReference type="PANTHER" id="PTHR46268:SF6">
    <property type="entry name" value="UNIVERSAL STRESS PROTEIN UP12"/>
    <property type="match status" value="1"/>
</dbReference>
<name>A0A840UMF5_9BACT</name>
<dbReference type="Pfam" id="PF00582">
    <property type="entry name" value="Usp"/>
    <property type="match status" value="1"/>
</dbReference>
<dbReference type="AlphaFoldDB" id="A0A840UMF5"/>
<comment type="caution">
    <text evidence="3">The sequence shown here is derived from an EMBL/GenBank/DDBJ whole genome shotgun (WGS) entry which is preliminary data.</text>
</comment>
<dbReference type="Proteomes" id="UP000539642">
    <property type="component" value="Unassembled WGS sequence"/>
</dbReference>
<dbReference type="Gene3D" id="3.40.50.12370">
    <property type="match status" value="1"/>
</dbReference>
<dbReference type="SUPFAM" id="SSF52402">
    <property type="entry name" value="Adenine nucleotide alpha hydrolases-like"/>
    <property type="match status" value="1"/>
</dbReference>
<gene>
    <name evidence="3" type="ORF">HNQ81_001173</name>
</gene>
<comment type="similarity">
    <text evidence="1">Belongs to the universal stress protein A family.</text>
</comment>
<evidence type="ECO:0000313" key="4">
    <source>
        <dbReference type="Proteomes" id="UP000539642"/>
    </source>
</evidence>
<accession>A0A840UMF5</accession>
<evidence type="ECO:0000259" key="2">
    <source>
        <dbReference type="Pfam" id="PF00582"/>
    </source>
</evidence>
<evidence type="ECO:0000313" key="3">
    <source>
        <dbReference type="EMBL" id="MBB5347457.1"/>
    </source>
</evidence>